<evidence type="ECO:0000313" key="10">
    <source>
        <dbReference type="Proteomes" id="UP000076632"/>
    </source>
</evidence>
<dbReference type="InParanoid" id="A0A165FA27"/>
<dbReference type="InterPro" id="IPR056916">
    <property type="entry name" value="NTS_TR130"/>
</dbReference>
<feature type="compositionally biased region" description="Polar residues" evidence="4">
    <location>
        <begin position="80"/>
        <end position="90"/>
    </location>
</feature>
<evidence type="ECO:0000256" key="3">
    <source>
        <dbReference type="ARBA" id="ARBA00023034"/>
    </source>
</evidence>
<keyword evidence="3" id="KW-0333">Golgi apparatus</keyword>
<dbReference type="GO" id="GO:1990071">
    <property type="term" value="C:TRAPPII protein complex"/>
    <property type="evidence" value="ECO:0007669"/>
    <property type="project" value="InterPro"/>
</dbReference>
<protein>
    <recommendedName>
        <fullName evidence="11">TMEM1 family protein-like protein</fullName>
    </recommendedName>
</protein>
<feature type="compositionally biased region" description="Low complexity" evidence="4">
    <location>
        <begin position="66"/>
        <end position="79"/>
    </location>
</feature>
<evidence type="ECO:0000313" key="9">
    <source>
        <dbReference type="EMBL" id="KZF20753.1"/>
    </source>
</evidence>
<sequence length="1652" mass="180938">MDGPASTSSVTVEYYDPSNVFQLLSPGLLSRLPLQNLHWKSSTRPLRSIASLHVDLVPSEENLHTLPLHLPSSSPQLTSATEKPLSSTPNEGEGLHRTHSEGQGQWQTVKTEGGHTQPKGFTRDRRHQIPGLRKTPYLKVFFLRCDDNETYKASSRKLLREWLTDHTSSSQTGAPSNTQENHDAFEWLIVHVVLPDTPAASQPGPGASASGASSGTEKSSSGSRWPGRGSSSILEKIRADFNGTSKSSKDRVAQIRIPKCDLPPHLLARSSPQPPSPYESAQDLEKAWADMMAKFRSLILTSFDLRVSQYEEDIREKDSQRGLPGWNFCTFFLLKEGLLRGFESVGLVEDALLGYDELSIGLDVMIREQAAQTDANHRSTFLPFTQDLRERLTSILDSPSRELQQQSEHTEVDGPENDAASLLDRKNYRDLILSSTVSVFDFRCYIFARQMELLLRLGTTFPSRSTLLSRVRTHPAASQSEYSFHEDPRHTSSSAGKDATEDLMTLADICHRAVDFITSASRLMKADLWEGYMNGIRLSTADVSSDPEREKSPVEGAVSEVIENLVLSWTFSASQHVLARTLTRTLSGRLEELNEAGLPADDSASVDTQAQSVSSRASITPSAKIDKSPWAEAASANAKASLEAITASRADLILLKRGVVEKLANKRHWPVGWDSVEVGENESSLTGMDNVNLDDIAEKGVDEQSDEKDKTELPEPSASGLSDSELKTAVASEIQLCELHGDLTEAALAHFRVANRSNSVEKLLADMAAFKFSLRDYESCAACLKNLSTSYAEKNWTSLEMAVLKMQAKCLLEVGQIEGYAKAVLKFLAKVIATRQIGSIGFGGQALQSQSDEMCGRNEAAGAAFLDGHGCMIELIKHTPSLTSPVAVPIDQFFEAISVDNYLQHFDDRDGFQVQLRLRYLLDDSLAAQKVKVRIVDNSLSQPREIWLQNDRDVTFVRGMNKLMVGANVSCPGYFTVDRIIVDAYNIHFVYERRKEPVMPTRLLRQSDSHTSAPKSKEARILCYAKSNALEANIFFSRSIHLSRSKSVDIEISSGWNQVVSGQIRIRSASAGLRLHTAEATVTNGSLILKDKPKAGVINFGELSRGTHTAIKIPYGLETDPIELSFKLEISYVTEKGEFLFISNPTIPIALPLGVNVQDIFKEESLFSRFTINAAGAVPLRVLGSELKSSPLYEVTSECSMLSPVLVFPKQSMSLIYRIAPRKIDPKVPGQEKASKMPLALDISYRCLDEDVFHAVEINFLAALRDSAFNKYSRLLLPRLLAHTKQMLTPQMLELIGLTGELELGGFDESGWNDIIQALHISDREGLDQWLKDWYKTNPTISLSTLDDPSIEQTSKLPIHAIAIPVEVPQIQVVHTAELSILSPDVPSSNGIDVTVSIGDVLPADIRIRHSRIWDVDRALAGKGGSAMGDRPLTFVYEVHANADHWLVGGQRQAHYSARENEAKVFNLVLIPLRAGHLLLPTIEIKHVKPHVPTAQGAAPGSLDAIPGGHAAVNPGGGVYNPSRASWIHNTSTASFQSSRRPSSSSTSSTYPHHGASLPGQAPAPGTGLGIDFPPSNPMLDARRRSSAASVQGDANALNVTCETDYKSLGQTVLVLPDMQTTTVSLDPARPGSGAWLMQGDRRLVAGTAGDA</sequence>
<proteinExistence type="predicted"/>
<dbReference type="PANTHER" id="PTHR13251:SF3">
    <property type="entry name" value="TRAFFICKING PROTEIN PARTICLE COMPLEX SUBUNIT 10"/>
    <property type="match status" value="1"/>
</dbReference>
<dbReference type="OMA" id="YEIHANP"/>
<feature type="region of interest" description="Disordered" evidence="4">
    <location>
        <begin position="263"/>
        <end position="282"/>
    </location>
</feature>
<feature type="compositionally biased region" description="Basic and acidic residues" evidence="4">
    <location>
        <begin position="701"/>
        <end position="713"/>
    </location>
</feature>
<feature type="region of interest" description="Disordered" evidence="4">
    <location>
        <begin position="1532"/>
        <end position="1593"/>
    </location>
</feature>
<dbReference type="EMBL" id="KV407462">
    <property type="protein sequence ID" value="KZF20753.1"/>
    <property type="molecule type" value="Genomic_DNA"/>
</dbReference>
<evidence type="ECO:0000259" key="7">
    <source>
        <dbReference type="Pfam" id="PF23274"/>
    </source>
</evidence>
<feature type="compositionally biased region" description="Polar residues" evidence="4">
    <location>
        <begin position="101"/>
        <end position="110"/>
    </location>
</feature>
<dbReference type="RefSeq" id="XP_018186308.1">
    <property type="nucleotide sequence ID" value="XM_018334436.1"/>
</dbReference>
<name>A0A165FA27_XYLHT</name>
<feature type="region of interest" description="Disordered" evidence="4">
    <location>
        <begin position="478"/>
        <end position="497"/>
    </location>
</feature>
<feature type="region of interest" description="Disordered" evidence="4">
    <location>
        <begin position="399"/>
        <end position="418"/>
    </location>
</feature>
<comment type="subcellular location">
    <subcellularLocation>
        <location evidence="1">Golgi apparatus</location>
    </subcellularLocation>
</comment>
<feature type="domain" description="DUF7077" evidence="7">
    <location>
        <begin position="1028"/>
        <end position="1148"/>
    </location>
</feature>
<dbReference type="Pfam" id="PF24967">
    <property type="entry name" value="NTS_TR130"/>
    <property type="match status" value="1"/>
</dbReference>
<accession>A0A165FA27</accession>
<dbReference type="PANTHER" id="PTHR13251">
    <property type="entry name" value="EPILEPSY HOLOPROSENCEPHALY CANDIDATE 1/TMEM1"/>
    <property type="match status" value="1"/>
</dbReference>
<dbReference type="GO" id="GO:0006891">
    <property type="term" value="P:intra-Golgi vesicle-mediated transport"/>
    <property type="evidence" value="ECO:0007669"/>
    <property type="project" value="TreeGrafter"/>
</dbReference>
<feature type="domain" description="TRAPPC10/Trs130 C-terminal" evidence="5">
    <location>
        <begin position="1365"/>
        <end position="1616"/>
    </location>
</feature>
<dbReference type="InterPro" id="IPR022233">
    <property type="entry name" value="TRAPPC10/Trs130_C"/>
</dbReference>
<evidence type="ECO:0000259" key="6">
    <source>
        <dbReference type="Pfam" id="PF23036"/>
    </source>
</evidence>
<dbReference type="Pfam" id="PF12584">
    <property type="entry name" value="TRAPPC10"/>
    <property type="match status" value="1"/>
</dbReference>
<feature type="compositionally biased region" description="Low complexity" evidence="4">
    <location>
        <begin position="1532"/>
        <end position="1550"/>
    </location>
</feature>
<evidence type="ECO:0000259" key="8">
    <source>
        <dbReference type="Pfam" id="PF24967"/>
    </source>
</evidence>
<dbReference type="STRING" id="1328760.A0A165FA27"/>
<dbReference type="InterPro" id="IPR055505">
    <property type="entry name" value="DUF7077"/>
</dbReference>
<organism evidence="9 10">
    <name type="scientific">Xylona heveae (strain CBS 132557 / TC161)</name>
    <dbReference type="NCBI Taxonomy" id="1328760"/>
    <lineage>
        <taxon>Eukaryota</taxon>
        <taxon>Fungi</taxon>
        <taxon>Dikarya</taxon>
        <taxon>Ascomycota</taxon>
        <taxon>Pezizomycotina</taxon>
        <taxon>Xylonomycetes</taxon>
        <taxon>Xylonales</taxon>
        <taxon>Xylonaceae</taxon>
        <taxon>Xylona</taxon>
    </lineage>
</organism>
<dbReference type="InterPro" id="IPR056913">
    <property type="entry name" value="TRAPPC10/Trs130_N"/>
</dbReference>
<feature type="compositionally biased region" description="Polar residues" evidence="4">
    <location>
        <begin position="605"/>
        <end position="621"/>
    </location>
</feature>
<feature type="region of interest" description="Disordered" evidence="4">
    <location>
        <begin position="598"/>
        <end position="629"/>
    </location>
</feature>
<keyword evidence="2" id="KW-0813">Transport</keyword>
<reference evidence="9 10" key="1">
    <citation type="journal article" date="2016" name="Fungal Biol.">
        <title>The genome of Xylona heveae provides a window into fungal endophytism.</title>
        <authorList>
            <person name="Gazis R."/>
            <person name="Kuo A."/>
            <person name="Riley R."/>
            <person name="LaButti K."/>
            <person name="Lipzen A."/>
            <person name="Lin J."/>
            <person name="Amirebrahimi M."/>
            <person name="Hesse C.N."/>
            <person name="Spatafora J.W."/>
            <person name="Henrissat B."/>
            <person name="Hainaut M."/>
            <person name="Grigoriev I.V."/>
            <person name="Hibbett D.S."/>
        </authorList>
    </citation>
    <scope>NUCLEOTIDE SEQUENCE [LARGE SCALE GENOMIC DNA]</scope>
    <source>
        <strain evidence="9 10">TC161</strain>
    </source>
</reference>
<dbReference type="GO" id="GO:0034498">
    <property type="term" value="P:early endosome to Golgi transport"/>
    <property type="evidence" value="ECO:0007669"/>
    <property type="project" value="TreeGrafter"/>
</dbReference>
<evidence type="ECO:0000256" key="2">
    <source>
        <dbReference type="ARBA" id="ARBA00022448"/>
    </source>
</evidence>
<dbReference type="InterPro" id="IPR045126">
    <property type="entry name" value="TRAPPC10/Trs130"/>
</dbReference>
<keyword evidence="10" id="KW-1185">Reference proteome</keyword>
<dbReference type="Pfam" id="PF24965">
    <property type="entry name" value="TRS130_4HB"/>
    <property type="match status" value="1"/>
</dbReference>
<dbReference type="GeneID" id="28899573"/>
<feature type="compositionally biased region" description="Low complexity" evidence="4">
    <location>
        <begin position="198"/>
        <end position="230"/>
    </location>
</feature>
<feature type="region of interest" description="Disordered" evidence="4">
    <location>
        <begin position="196"/>
        <end position="230"/>
    </location>
</feature>
<evidence type="ECO:0000259" key="5">
    <source>
        <dbReference type="Pfam" id="PF12584"/>
    </source>
</evidence>
<dbReference type="Proteomes" id="UP000076632">
    <property type="component" value="Unassembled WGS sequence"/>
</dbReference>
<dbReference type="OrthoDB" id="10256906at2759"/>
<evidence type="ECO:0008006" key="11">
    <source>
        <dbReference type="Google" id="ProtNLM"/>
    </source>
</evidence>
<feature type="region of interest" description="Disordered" evidence="4">
    <location>
        <begin position="701"/>
        <end position="724"/>
    </location>
</feature>
<gene>
    <name evidence="9" type="ORF">L228DRAFT_262661</name>
</gene>
<evidence type="ECO:0000256" key="1">
    <source>
        <dbReference type="ARBA" id="ARBA00004555"/>
    </source>
</evidence>
<dbReference type="Pfam" id="PF23274">
    <property type="entry name" value="DUF7077"/>
    <property type="match status" value="1"/>
</dbReference>
<dbReference type="Pfam" id="PF23036">
    <property type="entry name" value="TRAPPC10_1st"/>
    <property type="match status" value="1"/>
</dbReference>
<feature type="domain" description="Trs130 NTS" evidence="8">
    <location>
        <begin position="722"/>
        <end position="818"/>
    </location>
</feature>
<evidence type="ECO:0000256" key="4">
    <source>
        <dbReference type="SAM" id="MobiDB-lite"/>
    </source>
</evidence>
<dbReference type="GO" id="GO:0005829">
    <property type="term" value="C:cytosol"/>
    <property type="evidence" value="ECO:0007669"/>
    <property type="project" value="GOC"/>
</dbReference>
<feature type="domain" description="TRAPPC10/Trs130 N-terminal" evidence="6">
    <location>
        <begin position="128"/>
        <end position="459"/>
    </location>
</feature>
<feature type="region of interest" description="Disordered" evidence="4">
    <location>
        <begin position="66"/>
        <end position="129"/>
    </location>
</feature>